<protein>
    <submittedName>
        <fullName evidence="1">Uncharacterized protein</fullName>
    </submittedName>
</protein>
<keyword evidence="2" id="KW-1185">Reference proteome</keyword>
<reference evidence="2" key="1">
    <citation type="journal article" date="2019" name="Int. J. Syst. Evol. Microbiol.">
        <title>The Global Catalogue of Microorganisms (GCM) 10K type strain sequencing project: providing services to taxonomists for standard genome sequencing and annotation.</title>
        <authorList>
            <consortium name="The Broad Institute Genomics Platform"/>
            <consortium name="The Broad Institute Genome Sequencing Center for Infectious Disease"/>
            <person name="Wu L."/>
            <person name="Ma J."/>
        </authorList>
    </citation>
    <scope>NUCLEOTIDE SEQUENCE [LARGE SCALE GENOMIC DNA]</scope>
    <source>
        <strain evidence="2">NBRC 110140</strain>
    </source>
</reference>
<gene>
    <name evidence="1" type="ORF">GCM10007939_14170</name>
</gene>
<proteinExistence type="predicted"/>
<organism evidence="1 2">
    <name type="scientific">Amylibacter marinus</name>
    <dbReference type="NCBI Taxonomy" id="1475483"/>
    <lineage>
        <taxon>Bacteria</taxon>
        <taxon>Pseudomonadati</taxon>
        <taxon>Pseudomonadota</taxon>
        <taxon>Alphaproteobacteria</taxon>
        <taxon>Rhodobacterales</taxon>
        <taxon>Paracoccaceae</taxon>
        <taxon>Amylibacter</taxon>
    </lineage>
</organism>
<accession>A0ABQ5VVG7</accession>
<name>A0ABQ5VVG7_9RHOB</name>
<dbReference type="EMBL" id="BSNN01000004">
    <property type="protein sequence ID" value="GLQ35134.1"/>
    <property type="molecule type" value="Genomic_DNA"/>
</dbReference>
<dbReference type="Proteomes" id="UP001156694">
    <property type="component" value="Unassembled WGS sequence"/>
</dbReference>
<evidence type="ECO:0000313" key="2">
    <source>
        <dbReference type="Proteomes" id="UP001156694"/>
    </source>
</evidence>
<evidence type="ECO:0000313" key="1">
    <source>
        <dbReference type="EMBL" id="GLQ35134.1"/>
    </source>
</evidence>
<sequence>MSLRIKSLFGIAILGVLFFFGPKLFEKSLEKHASICLDVGANCLTSASLEQI</sequence>
<comment type="caution">
    <text evidence="1">The sequence shown here is derived from an EMBL/GenBank/DDBJ whole genome shotgun (WGS) entry which is preliminary data.</text>
</comment>